<evidence type="ECO:0000313" key="1">
    <source>
        <dbReference type="EMBL" id="SVA54792.1"/>
    </source>
</evidence>
<name>A0A381WQZ3_9ZZZZ</name>
<feature type="non-terminal residue" evidence="1">
    <location>
        <position position="49"/>
    </location>
</feature>
<dbReference type="EMBL" id="UINC01012561">
    <property type="protein sequence ID" value="SVA54792.1"/>
    <property type="molecule type" value="Genomic_DNA"/>
</dbReference>
<organism evidence="1">
    <name type="scientific">marine metagenome</name>
    <dbReference type="NCBI Taxonomy" id="408172"/>
    <lineage>
        <taxon>unclassified sequences</taxon>
        <taxon>metagenomes</taxon>
        <taxon>ecological metagenomes</taxon>
    </lineage>
</organism>
<sequence length="49" mass="5489">MSSRTQFFYCRLKLSDYSETGAKTPAPAIRYRSRQASAIHPVPLTGINT</sequence>
<gene>
    <name evidence="1" type="ORF">METZ01_LOCUS107646</name>
</gene>
<protein>
    <submittedName>
        <fullName evidence="1">Uncharacterized protein</fullName>
    </submittedName>
</protein>
<reference evidence="1" key="1">
    <citation type="submission" date="2018-05" db="EMBL/GenBank/DDBJ databases">
        <authorList>
            <person name="Lanie J.A."/>
            <person name="Ng W.-L."/>
            <person name="Kazmierczak K.M."/>
            <person name="Andrzejewski T.M."/>
            <person name="Davidsen T.M."/>
            <person name="Wayne K.J."/>
            <person name="Tettelin H."/>
            <person name="Glass J.I."/>
            <person name="Rusch D."/>
            <person name="Podicherti R."/>
            <person name="Tsui H.-C.T."/>
            <person name="Winkler M.E."/>
        </authorList>
    </citation>
    <scope>NUCLEOTIDE SEQUENCE</scope>
</reference>
<dbReference type="AlphaFoldDB" id="A0A381WQZ3"/>
<accession>A0A381WQZ3</accession>
<proteinExistence type="predicted"/>